<protein>
    <submittedName>
        <fullName evidence="1">Uncharacterized protein</fullName>
    </submittedName>
</protein>
<dbReference type="EMBL" id="BK032703">
    <property type="protein sequence ID" value="DAF55914.1"/>
    <property type="molecule type" value="Genomic_DNA"/>
</dbReference>
<sequence>MITYEKICEKLGFDFMTYKSETSDTEDDSRPNPFSVLNVEELDFVIDYTKSHK</sequence>
<proteinExistence type="predicted"/>
<organism evidence="1">
    <name type="scientific">Siphoviridae sp. ctzlI32</name>
    <dbReference type="NCBI Taxonomy" id="2827981"/>
    <lineage>
        <taxon>Viruses</taxon>
        <taxon>Duplodnaviria</taxon>
        <taxon>Heunggongvirae</taxon>
        <taxon>Uroviricota</taxon>
        <taxon>Caudoviricetes</taxon>
    </lineage>
</organism>
<evidence type="ECO:0000313" key="1">
    <source>
        <dbReference type="EMBL" id="DAF55914.1"/>
    </source>
</evidence>
<reference evidence="1" key="1">
    <citation type="journal article" date="2021" name="Proc. Natl. Acad. Sci. U.S.A.">
        <title>A Catalog of Tens of Thousands of Viruses from Human Metagenomes Reveals Hidden Associations with Chronic Diseases.</title>
        <authorList>
            <person name="Tisza M.J."/>
            <person name="Buck C.B."/>
        </authorList>
    </citation>
    <scope>NUCLEOTIDE SEQUENCE</scope>
    <source>
        <strain evidence="1">CtzlI32</strain>
    </source>
</reference>
<name>A0A8S5SZE7_9CAUD</name>
<accession>A0A8S5SZE7</accession>